<gene>
    <name evidence="2" type="ORF">GCM10022254_07860</name>
</gene>
<evidence type="ECO:0000256" key="1">
    <source>
        <dbReference type="SAM" id="MobiDB-lite"/>
    </source>
</evidence>
<dbReference type="RefSeq" id="WP_344889751.1">
    <property type="nucleotide sequence ID" value="NZ_BAABAS010000004.1"/>
</dbReference>
<feature type="region of interest" description="Disordered" evidence="1">
    <location>
        <begin position="1"/>
        <end position="78"/>
    </location>
</feature>
<dbReference type="Proteomes" id="UP001501710">
    <property type="component" value="Unassembled WGS sequence"/>
</dbReference>
<evidence type="ECO:0000313" key="3">
    <source>
        <dbReference type="Proteomes" id="UP001501710"/>
    </source>
</evidence>
<keyword evidence="3" id="KW-1185">Reference proteome</keyword>
<feature type="compositionally biased region" description="Acidic residues" evidence="1">
    <location>
        <begin position="39"/>
        <end position="59"/>
    </location>
</feature>
<feature type="compositionally biased region" description="Low complexity" evidence="1">
    <location>
        <begin position="60"/>
        <end position="78"/>
    </location>
</feature>
<organism evidence="2 3">
    <name type="scientific">Actinomadura meridiana</name>
    <dbReference type="NCBI Taxonomy" id="559626"/>
    <lineage>
        <taxon>Bacteria</taxon>
        <taxon>Bacillati</taxon>
        <taxon>Actinomycetota</taxon>
        <taxon>Actinomycetes</taxon>
        <taxon>Streptosporangiales</taxon>
        <taxon>Thermomonosporaceae</taxon>
        <taxon>Actinomadura</taxon>
    </lineage>
</organism>
<dbReference type="EMBL" id="BAABAS010000004">
    <property type="protein sequence ID" value="GAA4225610.1"/>
    <property type="molecule type" value="Genomic_DNA"/>
</dbReference>
<sequence length="336" mass="36236">MEINAEALPRPAFGVPDGPGSGMLVPTGPDEPWGATVDDAFDDVDVDLDGADDGADDDAVVVSGPLGPPRRLGPGDRLVFGRGPDVDLPLGPDDRWISRRVGEIIVAVDGVRVVNLSRKYALVVQSGDYAPGAAAPALREPVTLRARMPQDPAEACLLTAGSALVGSALMLRERRAVHLRLPGAMPDVTAVPPAGTGGKTSTVAGITMNPESREFMVALQLCVPWLRDSAWVDPLPSEPEIGPLVLESVGEDYLARRVRADPQLRERLRRKVRDHLKALRKKLEARALLPAEGPVGNTVIASTIIRHDILGRRHLDLFENDYWKQVQANQWAQCLE</sequence>
<name>A0ABP8BTQ9_9ACTN</name>
<comment type="caution">
    <text evidence="2">The sequence shown here is derived from an EMBL/GenBank/DDBJ whole genome shotgun (WGS) entry which is preliminary data.</text>
</comment>
<protein>
    <submittedName>
        <fullName evidence="2">Uncharacterized protein</fullName>
    </submittedName>
</protein>
<reference evidence="3" key="1">
    <citation type="journal article" date="2019" name="Int. J. Syst. Evol. Microbiol.">
        <title>The Global Catalogue of Microorganisms (GCM) 10K type strain sequencing project: providing services to taxonomists for standard genome sequencing and annotation.</title>
        <authorList>
            <consortium name="The Broad Institute Genomics Platform"/>
            <consortium name="The Broad Institute Genome Sequencing Center for Infectious Disease"/>
            <person name="Wu L."/>
            <person name="Ma J."/>
        </authorList>
    </citation>
    <scope>NUCLEOTIDE SEQUENCE [LARGE SCALE GENOMIC DNA]</scope>
    <source>
        <strain evidence="3">JCM 17440</strain>
    </source>
</reference>
<evidence type="ECO:0000313" key="2">
    <source>
        <dbReference type="EMBL" id="GAA4225610.1"/>
    </source>
</evidence>
<accession>A0ABP8BTQ9</accession>
<proteinExistence type="predicted"/>